<feature type="compositionally biased region" description="Low complexity" evidence="1">
    <location>
        <begin position="186"/>
        <end position="203"/>
    </location>
</feature>
<accession>A0AAD9IFJ2</accession>
<feature type="region of interest" description="Disordered" evidence="1">
    <location>
        <begin position="342"/>
        <end position="407"/>
    </location>
</feature>
<sequence length="614" mass="65014">MRGAVSAAQPELEAQLASPLPEPLRSPQTGALSGARSDGLLTPGAALGEMSAHAGPPAPLPELEMALSEHGDTESESDAEEEALVSLGPAEGVREACRFVPWPAGSPASCAASPGMVPPQEEASSLSADPAIAALERRARWLELRLRDLRAREVRYARIAARPTRGKEATSSGESEAPEGALAGTSPAAGSGSLPRPSGSLTSWTHPLREARSSPGRPLPPAPEPSQPFSADYPARAFAALELLDRRAEALQSAIQAAASKAAGAEAARGPRAGARRAGGPGRCAPGPRTGACCAPARSSPSGRCRSRCRRRAAARAGFAHAGLTPRGASAPLLGARGSLDAALGGRQAPRGRRRARRQPARPSARRCDAQRRLGRRAVARGLRRGARGRPGPWPGLAQAPPRGERVRHRRDADARALGAPKFVERIQVKTIDTPRVRVLPEAERRRRWAAVEAAAAALEGGKKQRARAARLLREACRGGAGCAGRRLAQALGGASARWRTSPRRRRRRTRTPRTRRFWRGTRRWRPPSARGTRPRSTGRAARTKSPARAGAARAGAGARPRGRRRPAWCRSRPRTRQAVLVSGLVSGRARRRRARVAPPAAAPSALTRSAQSR</sequence>
<evidence type="ECO:0000313" key="2">
    <source>
        <dbReference type="EMBL" id="KAK2076663.1"/>
    </source>
</evidence>
<feature type="compositionally biased region" description="Pro residues" evidence="1">
    <location>
        <begin position="217"/>
        <end position="226"/>
    </location>
</feature>
<feature type="compositionally biased region" description="Low complexity" evidence="1">
    <location>
        <begin position="261"/>
        <end position="276"/>
    </location>
</feature>
<feature type="compositionally biased region" description="Acidic residues" evidence="1">
    <location>
        <begin position="74"/>
        <end position="83"/>
    </location>
</feature>
<reference evidence="2" key="1">
    <citation type="submission" date="2021-01" db="EMBL/GenBank/DDBJ databases">
        <authorList>
            <person name="Eckstrom K.M.E."/>
        </authorList>
    </citation>
    <scope>NUCLEOTIDE SEQUENCE</scope>
    <source>
        <strain evidence="2">UVCC 0001</strain>
    </source>
</reference>
<feature type="compositionally biased region" description="Low complexity" evidence="1">
    <location>
        <begin position="283"/>
        <end position="298"/>
    </location>
</feature>
<name>A0AAD9IFJ2_PROWI</name>
<proteinExistence type="predicted"/>
<evidence type="ECO:0000256" key="1">
    <source>
        <dbReference type="SAM" id="MobiDB-lite"/>
    </source>
</evidence>
<feature type="region of interest" description="Disordered" evidence="1">
    <location>
        <begin position="491"/>
        <end position="614"/>
    </location>
</feature>
<feature type="compositionally biased region" description="Basic residues" evidence="1">
    <location>
        <begin position="501"/>
        <end position="526"/>
    </location>
</feature>
<feature type="region of interest" description="Disordered" evidence="1">
    <location>
        <begin position="159"/>
        <end position="231"/>
    </location>
</feature>
<feature type="compositionally biased region" description="Low complexity" evidence="1">
    <location>
        <begin position="547"/>
        <end position="560"/>
    </location>
</feature>
<feature type="region of interest" description="Disordered" evidence="1">
    <location>
        <begin position="1"/>
        <end position="84"/>
    </location>
</feature>
<dbReference type="AlphaFoldDB" id="A0AAD9IFJ2"/>
<feature type="compositionally biased region" description="Low complexity" evidence="1">
    <location>
        <begin position="491"/>
        <end position="500"/>
    </location>
</feature>
<feature type="region of interest" description="Disordered" evidence="1">
    <location>
        <begin position="261"/>
        <end position="298"/>
    </location>
</feature>
<feature type="compositionally biased region" description="Basic residues" evidence="1">
    <location>
        <begin position="350"/>
        <end position="360"/>
    </location>
</feature>
<protein>
    <submittedName>
        <fullName evidence="2">Uncharacterized protein</fullName>
    </submittedName>
</protein>
<dbReference type="Proteomes" id="UP001255856">
    <property type="component" value="Unassembled WGS sequence"/>
</dbReference>
<dbReference type="EMBL" id="JASFZW010000009">
    <property type="protein sequence ID" value="KAK2076663.1"/>
    <property type="molecule type" value="Genomic_DNA"/>
</dbReference>
<gene>
    <name evidence="2" type="ORF">QBZ16_005423</name>
</gene>
<feature type="compositionally biased region" description="Low complexity" evidence="1">
    <location>
        <begin position="597"/>
        <end position="614"/>
    </location>
</feature>
<feature type="compositionally biased region" description="Basic residues" evidence="1">
    <location>
        <begin position="373"/>
        <end position="388"/>
    </location>
</feature>
<comment type="caution">
    <text evidence="2">The sequence shown here is derived from an EMBL/GenBank/DDBJ whole genome shotgun (WGS) entry which is preliminary data.</text>
</comment>
<evidence type="ECO:0000313" key="3">
    <source>
        <dbReference type="Proteomes" id="UP001255856"/>
    </source>
</evidence>
<feature type="compositionally biased region" description="Basic residues" evidence="1">
    <location>
        <begin position="561"/>
        <end position="576"/>
    </location>
</feature>
<organism evidence="2 3">
    <name type="scientific">Prototheca wickerhamii</name>
    <dbReference type="NCBI Taxonomy" id="3111"/>
    <lineage>
        <taxon>Eukaryota</taxon>
        <taxon>Viridiplantae</taxon>
        <taxon>Chlorophyta</taxon>
        <taxon>core chlorophytes</taxon>
        <taxon>Trebouxiophyceae</taxon>
        <taxon>Chlorellales</taxon>
        <taxon>Chlorellaceae</taxon>
        <taxon>Prototheca</taxon>
    </lineage>
</organism>
<keyword evidence="3" id="KW-1185">Reference proteome</keyword>